<dbReference type="RefSeq" id="WP_320003207.1">
    <property type="nucleotide sequence ID" value="NZ_JAUHJS010000002.1"/>
</dbReference>
<feature type="domain" description="PPM-type phosphatase" evidence="1">
    <location>
        <begin position="48"/>
        <end position="241"/>
    </location>
</feature>
<dbReference type="Pfam" id="PF07228">
    <property type="entry name" value="SpoIIE"/>
    <property type="match status" value="1"/>
</dbReference>
<organism evidence="2 3">
    <name type="scientific">Shiella aurantiaca</name>
    <dbReference type="NCBI Taxonomy" id="3058365"/>
    <lineage>
        <taxon>Bacteria</taxon>
        <taxon>Pseudomonadati</taxon>
        <taxon>Bacteroidota</taxon>
        <taxon>Cytophagia</taxon>
        <taxon>Cytophagales</taxon>
        <taxon>Shiellaceae</taxon>
        <taxon>Shiella</taxon>
    </lineage>
</organism>
<evidence type="ECO:0000313" key="2">
    <source>
        <dbReference type="EMBL" id="MDN4164680.1"/>
    </source>
</evidence>
<accession>A0ABT8F2L3</accession>
<evidence type="ECO:0000259" key="1">
    <source>
        <dbReference type="Pfam" id="PF07228"/>
    </source>
</evidence>
<dbReference type="EMBL" id="JAUHJS010000002">
    <property type="protein sequence ID" value="MDN4164680.1"/>
    <property type="molecule type" value="Genomic_DNA"/>
</dbReference>
<sequence>MKTLGSDLSLYSDQVDSEIIDKYISDYFLLDKAKGSFNGDLIKLSQTGNGLLITMGDCIGNDSSTCLIKEFVLNKIEEIIQVEGITLPNLIINRIYDYLHQIAPKYTNPEFLMACGAINLAPQSGFFTFSSSRINLLYIGSNTFELFYSGLSINSSKKLRINNISLVPWDPNGSYYLFTDGVFDQLSGSSLERYSRSRLINLLSDIREMPLPLQVRELTKSLASWQGEIEQTDDYLILGFKLHAL</sequence>
<comment type="caution">
    <text evidence="2">The sequence shown here is derived from an EMBL/GenBank/DDBJ whole genome shotgun (WGS) entry which is preliminary data.</text>
</comment>
<evidence type="ECO:0000313" key="3">
    <source>
        <dbReference type="Proteomes" id="UP001168552"/>
    </source>
</evidence>
<keyword evidence="3" id="KW-1185">Reference proteome</keyword>
<gene>
    <name evidence="2" type="ORF">QWY31_04155</name>
</gene>
<protein>
    <submittedName>
        <fullName evidence="2">SpoIIE family protein phosphatase</fullName>
    </submittedName>
</protein>
<dbReference type="InterPro" id="IPR036457">
    <property type="entry name" value="PPM-type-like_dom_sf"/>
</dbReference>
<dbReference type="Proteomes" id="UP001168552">
    <property type="component" value="Unassembled WGS sequence"/>
</dbReference>
<name>A0ABT8F2L3_9BACT</name>
<dbReference type="InterPro" id="IPR001932">
    <property type="entry name" value="PPM-type_phosphatase-like_dom"/>
</dbReference>
<proteinExistence type="predicted"/>
<dbReference type="Gene3D" id="3.60.40.10">
    <property type="entry name" value="PPM-type phosphatase domain"/>
    <property type="match status" value="1"/>
</dbReference>
<reference evidence="2" key="1">
    <citation type="submission" date="2023-06" db="EMBL/GenBank/DDBJ databases">
        <title>Cytophagales bacterium Strain LB-30, isolated from soil.</title>
        <authorList>
            <person name="Liu B."/>
        </authorList>
    </citation>
    <scope>NUCLEOTIDE SEQUENCE</scope>
    <source>
        <strain evidence="2">LB-30</strain>
    </source>
</reference>